<dbReference type="EMBL" id="DSIY01000053">
    <property type="protein sequence ID" value="HEG90292.1"/>
    <property type="molecule type" value="Genomic_DNA"/>
</dbReference>
<dbReference type="PIRSF" id="PIRSF019345">
    <property type="entry name" value="ScpB"/>
    <property type="match status" value="1"/>
</dbReference>
<proteinExistence type="predicted"/>
<dbReference type="InterPro" id="IPR005234">
    <property type="entry name" value="ScpB_csome_segregation"/>
</dbReference>
<reference evidence="5" key="1">
    <citation type="journal article" date="2020" name="mSystems">
        <title>Genome- and Community-Level Interaction Insights into Carbon Utilization and Element Cycling Functions of Hydrothermarchaeota in Hydrothermal Sediment.</title>
        <authorList>
            <person name="Zhou Z."/>
            <person name="Liu Y."/>
            <person name="Xu W."/>
            <person name="Pan J."/>
            <person name="Luo Z.H."/>
            <person name="Li M."/>
        </authorList>
    </citation>
    <scope>NUCLEOTIDE SEQUENCE [LARGE SCALE GENOMIC DNA]</scope>
    <source>
        <strain evidence="5">SpSt-210</strain>
    </source>
</reference>
<keyword evidence="2" id="KW-0132">Cell division</keyword>
<evidence type="ECO:0000256" key="1">
    <source>
        <dbReference type="ARBA" id="ARBA00022490"/>
    </source>
</evidence>
<keyword evidence="1" id="KW-0963">Cytoplasm</keyword>
<evidence type="ECO:0000313" key="5">
    <source>
        <dbReference type="EMBL" id="HEG90292.1"/>
    </source>
</evidence>
<sequence length="181" mass="19246">MTDPPFDLAARLGALLFVSGEPVERAELIDHLGCNETELDAALATLRERGLGLGLVLIEHSGAYQLATAPSLAELVEAFLGLDRPARLSAAALETLAIVAYRQPVTRAEIEAIRGVDSSAALQTLIARGLVEPVGRLPTVGQPIQYGTTVQFLQAFGLASLEELPELPPEISERLLDADAR</sequence>
<dbReference type="PANTHER" id="PTHR34298">
    <property type="entry name" value="SEGREGATION AND CONDENSATION PROTEIN B"/>
    <property type="match status" value="1"/>
</dbReference>
<organism evidence="5">
    <name type="scientific">Thermorudis peleae</name>
    <dbReference type="NCBI Taxonomy" id="1382356"/>
    <lineage>
        <taxon>Bacteria</taxon>
        <taxon>Pseudomonadati</taxon>
        <taxon>Thermomicrobiota</taxon>
        <taxon>Thermomicrobia</taxon>
        <taxon>Thermomicrobia incertae sedis</taxon>
        <taxon>Thermorudis</taxon>
    </lineage>
</organism>
<evidence type="ECO:0000256" key="3">
    <source>
        <dbReference type="ARBA" id="ARBA00022829"/>
    </source>
</evidence>
<dbReference type="InterPro" id="IPR036390">
    <property type="entry name" value="WH_DNA-bd_sf"/>
</dbReference>
<keyword evidence="3" id="KW-0159">Chromosome partition</keyword>
<dbReference type="AlphaFoldDB" id="A0A831T731"/>
<dbReference type="PANTHER" id="PTHR34298:SF2">
    <property type="entry name" value="SEGREGATION AND CONDENSATION PROTEIN B"/>
    <property type="match status" value="1"/>
</dbReference>
<evidence type="ECO:0000256" key="4">
    <source>
        <dbReference type="ARBA" id="ARBA00023306"/>
    </source>
</evidence>
<name>A0A831T731_9BACT</name>
<keyword evidence="4" id="KW-0131">Cell cycle</keyword>
<dbReference type="GO" id="GO:0051301">
    <property type="term" value="P:cell division"/>
    <property type="evidence" value="ECO:0007669"/>
    <property type="project" value="UniProtKB-KW"/>
</dbReference>
<protein>
    <submittedName>
        <fullName evidence="5">SMC-Scp complex subunit ScpB</fullName>
    </submittedName>
</protein>
<dbReference type="Pfam" id="PF04079">
    <property type="entry name" value="SMC_ScpB"/>
    <property type="match status" value="1"/>
</dbReference>
<dbReference type="GO" id="GO:0051304">
    <property type="term" value="P:chromosome separation"/>
    <property type="evidence" value="ECO:0007669"/>
    <property type="project" value="InterPro"/>
</dbReference>
<dbReference type="Gene3D" id="1.10.10.10">
    <property type="entry name" value="Winged helix-like DNA-binding domain superfamily/Winged helix DNA-binding domain"/>
    <property type="match status" value="2"/>
</dbReference>
<dbReference type="NCBIfam" id="TIGR00281">
    <property type="entry name" value="SMC-Scp complex subunit ScpB"/>
    <property type="match status" value="1"/>
</dbReference>
<dbReference type="SUPFAM" id="SSF46785">
    <property type="entry name" value="Winged helix' DNA-binding domain"/>
    <property type="match status" value="2"/>
</dbReference>
<comment type="caution">
    <text evidence="5">The sequence shown here is derived from an EMBL/GenBank/DDBJ whole genome shotgun (WGS) entry which is preliminary data.</text>
</comment>
<evidence type="ECO:0000256" key="2">
    <source>
        <dbReference type="ARBA" id="ARBA00022618"/>
    </source>
</evidence>
<gene>
    <name evidence="5" type="primary">scpB</name>
    <name evidence="5" type="ORF">ENP34_02440</name>
</gene>
<accession>A0A831T731</accession>
<dbReference type="InterPro" id="IPR036388">
    <property type="entry name" value="WH-like_DNA-bd_sf"/>
</dbReference>